<dbReference type="AlphaFoldDB" id="A0A8S1NMG8"/>
<organism evidence="1 2">
    <name type="scientific">Paramecium sonneborni</name>
    <dbReference type="NCBI Taxonomy" id="65129"/>
    <lineage>
        <taxon>Eukaryota</taxon>
        <taxon>Sar</taxon>
        <taxon>Alveolata</taxon>
        <taxon>Ciliophora</taxon>
        <taxon>Intramacronucleata</taxon>
        <taxon>Oligohymenophorea</taxon>
        <taxon>Peniculida</taxon>
        <taxon>Parameciidae</taxon>
        <taxon>Paramecium</taxon>
    </lineage>
</organism>
<keyword evidence="2" id="KW-1185">Reference proteome</keyword>
<accession>A0A8S1NMG8</accession>
<protein>
    <submittedName>
        <fullName evidence="1">Uncharacterized protein</fullName>
    </submittedName>
</protein>
<dbReference type="Proteomes" id="UP000692954">
    <property type="component" value="Unassembled WGS sequence"/>
</dbReference>
<comment type="caution">
    <text evidence="1">The sequence shown here is derived from an EMBL/GenBank/DDBJ whole genome shotgun (WGS) entry which is preliminary data.</text>
</comment>
<gene>
    <name evidence="1" type="ORF">PSON_ATCC_30995.1.T0570346</name>
</gene>
<evidence type="ECO:0000313" key="2">
    <source>
        <dbReference type="Proteomes" id="UP000692954"/>
    </source>
</evidence>
<reference evidence="1" key="1">
    <citation type="submission" date="2021-01" db="EMBL/GenBank/DDBJ databases">
        <authorList>
            <consortium name="Genoscope - CEA"/>
            <person name="William W."/>
        </authorList>
    </citation>
    <scope>NUCLEOTIDE SEQUENCE</scope>
</reference>
<evidence type="ECO:0000313" key="1">
    <source>
        <dbReference type="EMBL" id="CAD8091586.1"/>
    </source>
</evidence>
<proteinExistence type="predicted"/>
<sequence length="234" mass="28327">MLISNLMAREELAKQVQNNLICLNKYFQIFSNQIKYILKASLCGYEMAINLNQKYLISNKQDQICKQLKEVFRENSININCEYYMKDQYEKVEQQKALVELNAINNQNQFKESIQMVLQVEDEIKDENLKKFTILLQKGEQQPNYDIYSQWYKYFYHKYILSTMQKYLDQIQEKETLMFLALSKKFMGLETEYPIKDFFTLDPLYIKYIDSETDFLKQYIRSNPQQQQQQLEQK</sequence>
<dbReference type="EMBL" id="CAJJDN010000057">
    <property type="protein sequence ID" value="CAD8091586.1"/>
    <property type="molecule type" value="Genomic_DNA"/>
</dbReference>
<name>A0A8S1NMG8_9CILI</name>